<dbReference type="PANTHER" id="PTHR33332">
    <property type="entry name" value="REVERSE TRANSCRIPTASE DOMAIN-CONTAINING PROTEIN"/>
    <property type="match status" value="1"/>
</dbReference>
<organism evidence="1 2">
    <name type="scientific">Mycteria americana</name>
    <name type="common">Wood stork</name>
    <dbReference type="NCBI Taxonomy" id="33587"/>
    <lineage>
        <taxon>Eukaryota</taxon>
        <taxon>Metazoa</taxon>
        <taxon>Chordata</taxon>
        <taxon>Craniata</taxon>
        <taxon>Vertebrata</taxon>
        <taxon>Euteleostomi</taxon>
        <taxon>Archelosauria</taxon>
        <taxon>Archosauria</taxon>
        <taxon>Dinosauria</taxon>
        <taxon>Saurischia</taxon>
        <taxon>Theropoda</taxon>
        <taxon>Coelurosauria</taxon>
        <taxon>Aves</taxon>
        <taxon>Neognathae</taxon>
        <taxon>Neoaves</taxon>
        <taxon>Aequornithes</taxon>
        <taxon>Ciconiiformes</taxon>
        <taxon>Ciconiidae</taxon>
        <taxon>Mycteria</taxon>
    </lineage>
</organism>
<dbReference type="AlphaFoldDB" id="A0AAN7NP14"/>
<dbReference type="EMBL" id="JAUNZN010000001">
    <property type="protein sequence ID" value="KAK4829470.1"/>
    <property type="molecule type" value="Genomic_DNA"/>
</dbReference>
<comment type="caution">
    <text evidence="1">The sequence shown here is derived from an EMBL/GenBank/DDBJ whole genome shotgun (WGS) entry which is preliminary data.</text>
</comment>
<dbReference type="Proteomes" id="UP001333110">
    <property type="component" value="Unassembled WGS sequence"/>
</dbReference>
<evidence type="ECO:0000313" key="1">
    <source>
        <dbReference type="EMBL" id="KAK4829470.1"/>
    </source>
</evidence>
<keyword evidence="2" id="KW-1185">Reference proteome</keyword>
<proteinExistence type="predicted"/>
<evidence type="ECO:0000313" key="2">
    <source>
        <dbReference type="Proteomes" id="UP001333110"/>
    </source>
</evidence>
<name>A0AAN7NP14_MYCAM</name>
<accession>A0AAN7NP14</accession>
<sequence length="110" mass="12598">MMDMGQQCAVLARRANRIIGCIVPLHSALVQPHLEYCVQFWAPKYKKDIKIFECVQRRTTKMACAKLMKFNKAKCKVLHLGQGNPGYQYRLRDEGIESSPEEKDLGVLVD</sequence>
<gene>
    <name evidence="1" type="ORF">QYF61_004760</name>
</gene>
<protein>
    <submittedName>
        <fullName evidence="1">Uncharacterized protein</fullName>
    </submittedName>
</protein>
<reference evidence="1 2" key="1">
    <citation type="journal article" date="2023" name="J. Hered.">
        <title>Chromosome-level genome of the wood stork (Mycteria americana) provides insight into avian chromosome evolution.</title>
        <authorList>
            <person name="Flamio R. Jr."/>
            <person name="Ramstad K.M."/>
        </authorList>
    </citation>
    <scope>NUCLEOTIDE SEQUENCE [LARGE SCALE GENOMIC DNA]</scope>
    <source>
        <strain evidence="1">JAX WOST 10</strain>
    </source>
</reference>